<sequence>MRAYRVAYDGRPYSGFQRQPDVPTVEGALLSGLARLGVCERDAVPDGYAAAGRTDAGVSAVAQTVAFDAPDWLTPAAFTSELPAAVRVWASADVPDDFHATHDASERRYTYFLHAPGADDGLAAEALAALCGRHDYHNLTTDAEGTVRELDGRVERDGDSLVVRLRAGGFCRQLVRRVVGLLDEMLRGEATLAKVDRVFSAESLPGPEGVAPAPAYPLVLSGVDYPGVAFEADEDAIEDARSAFEALRVERQTAARVARYVVSGLE</sequence>
<comment type="catalytic activity">
    <reaction evidence="4 5">
        <text>uridine(38/39/40) in tRNA = pseudouridine(38/39/40) in tRNA</text>
        <dbReference type="Rhea" id="RHEA:22376"/>
        <dbReference type="Rhea" id="RHEA-COMP:10085"/>
        <dbReference type="Rhea" id="RHEA-COMP:10087"/>
        <dbReference type="ChEBI" id="CHEBI:65314"/>
        <dbReference type="ChEBI" id="CHEBI:65315"/>
        <dbReference type="EC" id="5.4.99.12"/>
    </reaction>
</comment>
<evidence type="ECO:0000256" key="3">
    <source>
        <dbReference type="ARBA" id="ARBA00023235"/>
    </source>
</evidence>
<dbReference type="EMBL" id="JAMQOS010000002">
    <property type="protein sequence ID" value="MDS0282222.1"/>
    <property type="molecule type" value="Genomic_DNA"/>
</dbReference>
<dbReference type="EC" id="5.4.99.12" evidence="4"/>
<feature type="active site" description="Nucleophile" evidence="4">
    <location>
        <position position="55"/>
    </location>
</feature>
<dbReference type="RefSeq" id="WP_310900051.1">
    <property type="nucleotide sequence ID" value="NZ_JAMQOS010000002.1"/>
</dbReference>
<dbReference type="Gene3D" id="3.30.70.580">
    <property type="entry name" value="Pseudouridine synthase I, catalytic domain, N-terminal subdomain"/>
    <property type="match status" value="1"/>
</dbReference>
<accession>A0ABU2FN88</accession>
<dbReference type="GO" id="GO:0160147">
    <property type="term" value="F:tRNA pseudouridine(38-40) synthase activity"/>
    <property type="evidence" value="ECO:0007669"/>
    <property type="project" value="UniProtKB-EC"/>
</dbReference>
<keyword evidence="3 4" id="KW-0413">Isomerase</keyword>
<dbReference type="InterPro" id="IPR001406">
    <property type="entry name" value="PsdUridine_synth_TruA"/>
</dbReference>
<comment type="caution">
    <text evidence="7">The sequence shown here is derived from an EMBL/GenBank/DDBJ whole genome shotgun (WGS) entry which is preliminary data.</text>
</comment>
<feature type="binding site" evidence="4">
    <location>
        <position position="109"/>
    </location>
    <ligand>
        <name>substrate</name>
    </ligand>
</feature>
<organism evidence="7 8">
    <name type="scientific">Haloarcula onubensis</name>
    <dbReference type="NCBI Taxonomy" id="2950539"/>
    <lineage>
        <taxon>Archaea</taxon>
        <taxon>Methanobacteriati</taxon>
        <taxon>Methanobacteriota</taxon>
        <taxon>Stenosarchaea group</taxon>
        <taxon>Halobacteria</taxon>
        <taxon>Halobacteriales</taxon>
        <taxon>Haloarculaceae</taxon>
        <taxon>Haloarcula</taxon>
    </lineage>
</organism>
<evidence type="ECO:0000256" key="1">
    <source>
        <dbReference type="ARBA" id="ARBA00009375"/>
    </source>
</evidence>
<dbReference type="InterPro" id="IPR020097">
    <property type="entry name" value="PsdUridine_synth_TruA_a/b_dom"/>
</dbReference>
<dbReference type="PANTHER" id="PTHR11142:SF0">
    <property type="entry name" value="TRNA PSEUDOURIDINE SYNTHASE-LIKE 1"/>
    <property type="match status" value="1"/>
</dbReference>
<evidence type="ECO:0000256" key="5">
    <source>
        <dbReference type="RuleBase" id="RU003792"/>
    </source>
</evidence>
<dbReference type="NCBIfam" id="NF000622">
    <property type="entry name" value="PRK00021.3-3"/>
    <property type="match status" value="1"/>
</dbReference>
<dbReference type="InterPro" id="IPR020103">
    <property type="entry name" value="PsdUridine_synth_cat_dom_sf"/>
</dbReference>
<dbReference type="Pfam" id="PF01416">
    <property type="entry name" value="PseudoU_synth_1"/>
    <property type="match status" value="1"/>
</dbReference>
<dbReference type="InterPro" id="IPR020094">
    <property type="entry name" value="TruA/RsuA/RluB/E/F_N"/>
</dbReference>
<evidence type="ECO:0000259" key="6">
    <source>
        <dbReference type="Pfam" id="PF01416"/>
    </source>
</evidence>
<evidence type="ECO:0000256" key="2">
    <source>
        <dbReference type="ARBA" id="ARBA00022694"/>
    </source>
</evidence>
<dbReference type="Proteomes" id="UP001268864">
    <property type="component" value="Unassembled WGS sequence"/>
</dbReference>
<keyword evidence="2 4" id="KW-0819">tRNA processing</keyword>
<evidence type="ECO:0000313" key="8">
    <source>
        <dbReference type="Proteomes" id="UP001268864"/>
    </source>
</evidence>
<dbReference type="InterPro" id="IPR020095">
    <property type="entry name" value="PsdUridine_synth_TruA_C"/>
</dbReference>
<reference evidence="7 8" key="1">
    <citation type="submission" date="2022-06" db="EMBL/GenBank/DDBJ databases">
        <title>Halomicroarcula sp. a new haloarchaeum isolate from saline soil.</title>
        <authorList>
            <person name="Strakova D."/>
            <person name="Galisteo C."/>
            <person name="Sanchez-Porro C."/>
            <person name="Ventosa A."/>
        </authorList>
    </citation>
    <scope>NUCLEOTIDE SEQUENCE [LARGE SCALE GENOMIC DNA]</scope>
    <source>
        <strain evidence="7 8">S3CR25-11</strain>
    </source>
</reference>
<dbReference type="Gene3D" id="3.30.70.660">
    <property type="entry name" value="Pseudouridine synthase I, catalytic domain, C-terminal subdomain"/>
    <property type="match status" value="1"/>
</dbReference>
<evidence type="ECO:0000256" key="4">
    <source>
        <dbReference type="HAMAP-Rule" id="MF_00171"/>
    </source>
</evidence>
<feature type="domain" description="Pseudouridine synthase I TruA alpha/beta" evidence="6">
    <location>
        <begin position="126"/>
        <end position="226"/>
    </location>
</feature>
<dbReference type="SUPFAM" id="SSF55120">
    <property type="entry name" value="Pseudouridine synthase"/>
    <property type="match status" value="1"/>
</dbReference>
<evidence type="ECO:0000313" key="7">
    <source>
        <dbReference type="EMBL" id="MDS0282222.1"/>
    </source>
</evidence>
<name>A0ABU2FN88_9EURY</name>
<comment type="similarity">
    <text evidence="1 4 5">Belongs to the tRNA pseudouridine synthase TruA family.</text>
</comment>
<proteinExistence type="inferred from homology"/>
<dbReference type="PANTHER" id="PTHR11142">
    <property type="entry name" value="PSEUDOURIDYLATE SYNTHASE"/>
    <property type="match status" value="1"/>
</dbReference>
<dbReference type="HAMAP" id="MF_00171">
    <property type="entry name" value="TruA"/>
    <property type="match status" value="1"/>
</dbReference>
<dbReference type="PIRSF" id="PIRSF001430">
    <property type="entry name" value="tRNA_psdUrid_synth"/>
    <property type="match status" value="1"/>
</dbReference>
<comment type="function">
    <text evidence="4">Formation of pseudouridine at positions 38, 39 and 40 in the anticodon stem and loop of transfer RNAs.</text>
</comment>
<gene>
    <name evidence="4 7" type="primary">truA</name>
    <name evidence="7" type="ORF">NDI86_08800</name>
</gene>
<comment type="caution">
    <text evidence="4">Lacks conserved residue(s) required for the propagation of feature annotation.</text>
</comment>
<protein>
    <recommendedName>
        <fullName evidence="4">tRNA pseudouridine synthase A</fullName>
        <ecNumber evidence="4">5.4.99.12</ecNumber>
    </recommendedName>
    <alternativeName>
        <fullName evidence="4">tRNA pseudouridine(38-40) synthase</fullName>
    </alternativeName>
    <alternativeName>
        <fullName evidence="4">tRNA pseudouridylate synthase I</fullName>
    </alternativeName>
    <alternativeName>
        <fullName evidence="4">tRNA-uridine isomerase I</fullName>
    </alternativeName>
</protein>
<keyword evidence="8" id="KW-1185">Reference proteome</keyword>